<dbReference type="OrthoDB" id="121911at2759"/>
<feature type="coiled-coil region" evidence="1">
    <location>
        <begin position="89"/>
        <end position="116"/>
    </location>
</feature>
<comment type="caution">
    <text evidence="3">The sequence shown here is derived from an EMBL/GenBank/DDBJ whole genome shotgun (WGS) entry which is preliminary data.</text>
</comment>
<dbReference type="EMBL" id="JAGDFL010000872">
    <property type="protein sequence ID" value="KAG7380369.1"/>
    <property type="molecule type" value="Genomic_DNA"/>
</dbReference>
<evidence type="ECO:0000313" key="4">
    <source>
        <dbReference type="Proteomes" id="UP000693981"/>
    </source>
</evidence>
<protein>
    <submittedName>
        <fullName evidence="3">Uncharacterized protein</fullName>
    </submittedName>
</protein>
<reference evidence="3" key="1">
    <citation type="submission" date="2021-02" db="EMBL/GenBank/DDBJ databases">
        <authorList>
            <person name="Palmer J.M."/>
        </authorList>
    </citation>
    <scope>NUCLEOTIDE SEQUENCE</scope>
    <source>
        <strain evidence="3">SCRP23</strain>
    </source>
</reference>
<feature type="region of interest" description="Disordered" evidence="2">
    <location>
        <begin position="20"/>
        <end position="57"/>
    </location>
</feature>
<feature type="region of interest" description="Disordered" evidence="2">
    <location>
        <begin position="143"/>
        <end position="166"/>
    </location>
</feature>
<proteinExistence type="predicted"/>
<accession>A0A8T1VJI6</accession>
<evidence type="ECO:0000256" key="1">
    <source>
        <dbReference type="SAM" id="Coils"/>
    </source>
</evidence>
<dbReference type="AlphaFoldDB" id="A0A8T1VJI6"/>
<sequence>MPDRRRKQARYAALVIRAPGRQRLPRETRARHGQRVVVVPAEQTTRSDPSNGDDRPDPVTARLLLAHAQRARHLLADRRVLAHLRPPHRDELMAEIRRMRDVVRTLEDEIEATTRSVAAMDDLADRLQRLTGLLQESGVMGHSDLETSEDHSNAAAEWHNRHPMER</sequence>
<organism evidence="3 4">
    <name type="scientific">Phytophthora boehmeriae</name>
    <dbReference type="NCBI Taxonomy" id="109152"/>
    <lineage>
        <taxon>Eukaryota</taxon>
        <taxon>Sar</taxon>
        <taxon>Stramenopiles</taxon>
        <taxon>Oomycota</taxon>
        <taxon>Peronosporomycetes</taxon>
        <taxon>Peronosporales</taxon>
        <taxon>Peronosporaceae</taxon>
        <taxon>Phytophthora</taxon>
    </lineage>
</organism>
<keyword evidence="1" id="KW-0175">Coiled coil</keyword>
<evidence type="ECO:0000313" key="3">
    <source>
        <dbReference type="EMBL" id="KAG7380369.1"/>
    </source>
</evidence>
<gene>
    <name evidence="3" type="ORF">PHYBOEH_011480</name>
</gene>
<keyword evidence="4" id="KW-1185">Reference proteome</keyword>
<name>A0A8T1VJI6_9STRA</name>
<evidence type="ECO:0000256" key="2">
    <source>
        <dbReference type="SAM" id="MobiDB-lite"/>
    </source>
</evidence>
<dbReference type="Proteomes" id="UP000693981">
    <property type="component" value="Unassembled WGS sequence"/>
</dbReference>